<dbReference type="PANTHER" id="PTHR45947:SF3">
    <property type="entry name" value="SULFOQUINOVOSYL TRANSFERASE SQD2"/>
    <property type="match status" value="1"/>
</dbReference>
<dbReference type="RefSeq" id="WP_183499389.1">
    <property type="nucleotide sequence ID" value="NZ_BAABCO010000001.1"/>
</dbReference>
<dbReference type="Gene3D" id="3.40.50.2000">
    <property type="entry name" value="Glycogen Phosphorylase B"/>
    <property type="match status" value="2"/>
</dbReference>
<dbReference type="InterPro" id="IPR001296">
    <property type="entry name" value="Glyco_trans_1"/>
</dbReference>
<evidence type="ECO:0000256" key="1">
    <source>
        <dbReference type="ARBA" id="ARBA00021292"/>
    </source>
</evidence>
<accession>A0AA40VLV3</accession>
<evidence type="ECO:0000313" key="4">
    <source>
        <dbReference type="EMBL" id="MBB4139769.1"/>
    </source>
</evidence>
<gene>
    <name evidence="4" type="ORF">BKA10_001563</name>
</gene>
<proteinExistence type="predicted"/>
<comment type="caution">
    <text evidence="4">The sequence shown here is derived from an EMBL/GenBank/DDBJ whole genome shotgun (WGS) entry which is preliminary data.</text>
</comment>
<keyword evidence="5" id="KW-1185">Reference proteome</keyword>
<evidence type="ECO:0000313" key="5">
    <source>
        <dbReference type="Proteomes" id="UP000549113"/>
    </source>
</evidence>
<organism evidence="4 5">
    <name type="scientific">Microbacterium invictum</name>
    <dbReference type="NCBI Taxonomy" id="515415"/>
    <lineage>
        <taxon>Bacteria</taxon>
        <taxon>Bacillati</taxon>
        <taxon>Actinomycetota</taxon>
        <taxon>Actinomycetes</taxon>
        <taxon>Micrococcales</taxon>
        <taxon>Microbacteriaceae</taxon>
        <taxon>Microbacterium</taxon>
    </lineage>
</organism>
<protein>
    <recommendedName>
        <fullName evidence="1">D-inositol 3-phosphate glycosyltransferase</fullName>
    </recommendedName>
</protein>
<keyword evidence="2" id="KW-0808">Transferase</keyword>
<evidence type="ECO:0000259" key="3">
    <source>
        <dbReference type="Pfam" id="PF00534"/>
    </source>
</evidence>
<dbReference type="InterPro" id="IPR050194">
    <property type="entry name" value="Glycosyltransferase_grp1"/>
</dbReference>
<feature type="domain" description="Glycosyl transferase family 1" evidence="3">
    <location>
        <begin position="227"/>
        <end position="379"/>
    </location>
</feature>
<sequence>MTRLLLFTNDYPYSTGDASFVTKEIDDLAARFDDVVVFCHARNTDVPTLPMPGNVRLGGNLFERSADDSPWAPVHPRMLLKLLAATWLELVSGRLRGHVRLFLMGARVGITQARRRAVREAIAESPDVVAYAFWGMGGGLGLAWLTGVRARAVRLHRYDLYEELSPEGYLPFRPFLFRCSDRVLAISHDGARYLAERYRSSALDAKTVISRLGVPGPSHLSRPPAGAEKLVVSCSAVTEIKRVDLVLAALRLLPGMSEEAPVRWVHFGAGPLLDSLRREAEQTIPGLRIELCGQTANDQIPAFYAAHRVDVFVNASASEGVPVSIMEAIAYGIPVVATDVGGNPEIVGPQLGTGELVPADPEPARIAALIRRIMDAGETAYDPRATWAREYDVRHTGPRAAELVRGLASTKGGA</sequence>
<dbReference type="Pfam" id="PF00534">
    <property type="entry name" value="Glycos_transf_1"/>
    <property type="match status" value="1"/>
</dbReference>
<dbReference type="EMBL" id="JACIFH010000001">
    <property type="protein sequence ID" value="MBB4139769.1"/>
    <property type="molecule type" value="Genomic_DNA"/>
</dbReference>
<dbReference type="AlphaFoldDB" id="A0AA40VLV3"/>
<dbReference type="Proteomes" id="UP000549113">
    <property type="component" value="Unassembled WGS sequence"/>
</dbReference>
<dbReference type="SUPFAM" id="SSF53756">
    <property type="entry name" value="UDP-Glycosyltransferase/glycogen phosphorylase"/>
    <property type="match status" value="1"/>
</dbReference>
<reference evidence="4 5" key="1">
    <citation type="submission" date="2020-08" db="EMBL/GenBank/DDBJ databases">
        <title>Sequencing the genomes of 1000 actinobacteria strains.</title>
        <authorList>
            <person name="Klenk H.-P."/>
        </authorList>
    </citation>
    <scope>NUCLEOTIDE SEQUENCE [LARGE SCALE GENOMIC DNA]</scope>
    <source>
        <strain evidence="4 5">DSM 19600</strain>
    </source>
</reference>
<evidence type="ECO:0000256" key="2">
    <source>
        <dbReference type="ARBA" id="ARBA00022679"/>
    </source>
</evidence>
<name>A0AA40VLV3_9MICO</name>
<dbReference type="PANTHER" id="PTHR45947">
    <property type="entry name" value="SULFOQUINOVOSYL TRANSFERASE SQD2"/>
    <property type="match status" value="1"/>
</dbReference>
<dbReference type="GO" id="GO:0016757">
    <property type="term" value="F:glycosyltransferase activity"/>
    <property type="evidence" value="ECO:0007669"/>
    <property type="project" value="InterPro"/>
</dbReference>